<feature type="transmembrane region" description="Helical" evidence="7">
    <location>
        <begin position="156"/>
        <end position="176"/>
    </location>
</feature>
<evidence type="ECO:0000256" key="7">
    <source>
        <dbReference type="SAM" id="Phobius"/>
    </source>
</evidence>
<accession>A0A1Q8VNX8</accession>
<feature type="transmembrane region" description="Helical" evidence="7">
    <location>
        <begin position="260"/>
        <end position="283"/>
    </location>
</feature>
<feature type="transmembrane region" description="Helical" evidence="7">
    <location>
        <begin position="118"/>
        <end position="144"/>
    </location>
</feature>
<sequence length="284" mass="30396">MTSTNSFAQQAPPVCPRHPDTVAYVRCQRCDRPTCPTCQVPSSVGVHCVDCARRSQAGRRQARTLLGGNMVSGALVTKILLGLCVVVYALQVLAPGLATQSLDFRLGFLPVLAAHEPWRFLTTAFLHANYMHLGFNMWALWVLGGTLEPVLGRWRFASVYLLSALGGSTAIYWLSWPGTESWITLTVGASGAVFGLFSAMFIVQRRFGRDTSGIVALVAINAVVSFLGANISWQGHLGGLLVGGIVSAIYAWAPRGRRKAVGIAGTIAVVVALVALNILRAFLA</sequence>
<feature type="transmembrane region" description="Helical" evidence="7">
    <location>
        <begin position="182"/>
        <end position="202"/>
    </location>
</feature>
<evidence type="ECO:0000256" key="5">
    <source>
        <dbReference type="ARBA" id="ARBA00022989"/>
    </source>
</evidence>
<evidence type="ECO:0000256" key="4">
    <source>
        <dbReference type="ARBA" id="ARBA00022801"/>
    </source>
</evidence>
<evidence type="ECO:0000313" key="10">
    <source>
        <dbReference type="Proteomes" id="UP000186394"/>
    </source>
</evidence>
<keyword evidence="5 7" id="KW-1133">Transmembrane helix</keyword>
<dbReference type="OrthoDB" id="9807874at2"/>
<evidence type="ECO:0000313" key="9">
    <source>
        <dbReference type="EMBL" id="OLO49775.1"/>
    </source>
</evidence>
<dbReference type="CDD" id="cd19756">
    <property type="entry name" value="Bbox2"/>
    <property type="match status" value="1"/>
</dbReference>
<dbReference type="PANTHER" id="PTHR43731">
    <property type="entry name" value="RHOMBOID PROTEASE"/>
    <property type="match status" value="1"/>
</dbReference>
<comment type="subcellular location">
    <subcellularLocation>
        <location evidence="1">Membrane</location>
        <topology evidence="1">Multi-pass membrane protein</topology>
    </subcellularLocation>
</comment>
<dbReference type="RefSeq" id="WP_075417955.1">
    <property type="nucleotide sequence ID" value="NZ_MSKL01000012.1"/>
</dbReference>
<comment type="similarity">
    <text evidence="2">Belongs to the peptidase S54 family.</text>
</comment>
<dbReference type="InterPro" id="IPR035952">
    <property type="entry name" value="Rhomboid-like_sf"/>
</dbReference>
<keyword evidence="9" id="KW-0645">Protease</keyword>
<protein>
    <submittedName>
        <fullName evidence="9">Rhomboid family intramembrane serine protease</fullName>
    </submittedName>
</protein>
<feature type="transmembrane region" description="Helical" evidence="7">
    <location>
        <begin position="214"/>
        <end position="231"/>
    </location>
</feature>
<keyword evidence="6 7" id="KW-0472">Membrane</keyword>
<feature type="transmembrane region" description="Helical" evidence="7">
    <location>
        <begin position="237"/>
        <end position="253"/>
    </location>
</feature>
<feature type="transmembrane region" description="Helical" evidence="7">
    <location>
        <begin position="79"/>
        <end position="98"/>
    </location>
</feature>
<evidence type="ECO:0000256" key="1">
    <source>
        <dbReference type="ARBA" id="ARBA00004141"/>
    </source>
</evidence>
<dbReference type="SUPFAM" id="SSF144091">
    <property type="entry name" value="Rhomboid-like"/>
    <property type="match status" value="1"/>
</dbReference>
<evidence type="ECO:0000256" key="2">
    <source>
        <dbReference type="ARBA" id="ARBA00009045"/>
    </source>
</evidence>
<evidence type="ECO:0000259" key="8">
    <source>
        <dbReference type="Pfam" id="PF01694"/>
    </source>
</evidence>
<dbReference type="PANTHER" id="PTHR43731:SF14">
    <property type="entry name" value="PRESENILIN-ASSOCIATED RHOMBOID-LIKE PROTEIN, MITOCHONDRIAL"/>
    <property type="match status" value="1"/>
</dbReference>
<dbReference type="InterPro" id="IPR022764">
    <property type="entry name" value="Peptidase_S54_rhomboid_dom"/>
</dbReference>
<keyword evidence="4" id="KW-0378">Hydrolase</keyword>
<dbReference type="GO" id="GO:0004252">
    <property type="term" value="F:serine-type endopeptidase activity"/>
    <property type="evidence" value="ECO:0007669"/>
    <property type="project" value="InterPro"/>
</dbReference>
<organism evidence="9 10">
    <name type="scientific">Actinomyces oris</name>
    <dbReference type="NCBI Taxonomy" id="544580"/>
    <lineage>
        <taxon>Bacteria</taxon>
        <taxon>Bacillati</taxon>
        <taxon>Actinomycetota</taxon>
        <taxon>Actinomycetes</taxon>
        <taxon>Actinomycetales</taxon>
        <taxon>Actinomycetaceae</taxon>
        <taxon>Actinomyces</taxon>
    </lineage>
</organism>
<dbReference type="EMBL" id="MSKL01000012">
    <property type="protein sequence ID" value="OLO49775.1"/>
    <property type="molecule type" value="Genomic_DNA"/>
</dbReference>
<dbReference type="GO" id="GO:0006508">
    <property type="term" value="P:proteolysis"/>
    <property type="evidence" value="ECO:0007669"/>
    <property type="project" value="UniProtKB-KW"/>
</dbReference>
<evidence type="ECO:0000256" key="3">
    <source>
        <dbReference type="ARBA" id="ARBA00022692"/>
    </source>
</evidence>
<dbReference type="Proteomes" id="UP000186394">
    <property type="component" value="Unassembled WGS sequence"/>
</dbReference>
<dbReference type="AlphaFoldDB" id="A0A1Q8VNX8"/>
<dbReference type="GO" id="GO:0016020">
    <property type="term" value="C:membrane"/>
    <property type="evidence" value="ECO:0007669"/>
    <property type="project" value="UniProtKB-SubCell"/>
</dbReference>
<reference evidence="9 10" key="1">
    <citation type="submission" date="2016-12" db="EMBL/GenBank/DDBJ databases">
        <title>Genomic comparison of strains in the 'Actinomyces naeslundii' group.</title>
        <authorList>
            <person name="Mughal S.R."/>
            <person name="Do T."/>
            <person name="Gilbert S.C."/>
            <person name="Witherden E.A."/>
            <person name="Didelot X."/>
            <person name="Beighton D."/>
        </authorList>
    </citation>
    <scope>NUCLEOTIDE SEQUENCE [LARGE SCALE GENOMIC DNA]</scope>
    <source>
        <strain evidence="9 10">P6N</strain>
    </source>
</reference>
<dbReference type="InterPro" id="IPR050925">
    <property type="entry name" value="Rhomboid_protease_S54"/>
</dbReference>
<dbReference type="Pfam" id="PF01694">
    <property type="entry name" value="Rhomboid"/>
    <property type="match status" value="1"/>
</dbReference>
<dbReference type="Gene3D" id="1.20.1540.10">
    <property type="entry name" value="Rhomboid-like"/>
    <property type="match status" value="1"/>
</dbReference>
<feature type="domain" description="Peptidase S54 rhomboid" evidence="8">
    <location>
        <begin position="115"/>
        <end position="250"/>
    </location>
</feature>
<comment type="caution">
    <text evidence="9">The sequence shown here is derived from an EMBL/GenBank/DDBJ whole genome shotgun (WGS) entry which is preliminary data.</text>
</comment>
<keyword evidence="3 7" id="KW-0812">Transmembrane</keyword>
<evidence type="ECO:0000256" key="6">
    <source>
        <dbReference type="ARBA" id="ARBA00023136"/>
    </source>
</evidence>
<gene>
    <name evidence="9" type="ORF">BKH28_06120</name>
</gene>
<name>A0A1Q8VNX8_9ACTO</name>
<proteinExistence type="inferred from homology"/>